<evidence type="ECO:0000256" key="1">
    <source>
        <dbReference type="SAM" id="SignalP"/>
    </source>
</evidence>
<reference evidence="2 3" key="1">
    <citation type="submission" date="2019-12" db="EMBL/GenBank/DDBJ databases">
        <authorList>
            <person name="Zhao J."/>
        </authorList>
    </citation>
    <scope>NUCLEOTIDE SEQUENCE [LARGE SCALE GENOMIC DNA]</scope>
    <source>
        <strain evidence="2 3">S-15</strain>
    </source>
</reference>
<keyword evidence="1" id="KW-0732">Signal</keyword>
<gene>
    <name evidence="2" type="ORF">GQN54_07290</name>
</gene>
<organism evidence="2 3">
    <name type="scientific">Acidiluteibacter ferrifornacis</name>
    <dbReference type="NCBI Taxonomy" id="2692424"/>
    <lineage>
        <taxon>Bacteria</taxon>
        <taxon>Pseudomonadati</taxon>
        <taxon>Bacteroidota</taxon>
        <taxon>Flavobacteriia</taxon>
        <taxon>Flavobacteriales</taxon>
        <taxon>Cryomorphaceae</taxon>
        <taxon>Acidiluteibacter</taxon>
    </lineage>
</organism>
<dbReference type="Proteomes" id="UP000470771">
    <property type="component" value="Unassembled WGS sequence"/>
</dbReference>
<dbReference type="EMBL" id="WWNE01000006">
    <property type="protein sequence ID" value="NBG65919.1"/>
    <property type="molecule type" value="Genomic_DNA"/>
</dbReference>
<comment type="caution">
    <text evidence="2">The sequence shown here is derived from an EMBL/GenBank/DDBJ whole genome shotgun (WGS) entry which is preliminary data.</text>
</comment>
<keyword evidence="3" id="KW-1185">Reference proteome</keyword>
<feature type="chain" id="PRO_5026755727" evidence="1">
    <location>
        <begin position="19"/>
        <end position="195"/>
    </location>
</feature>
<name>A0A6N9NJ89_9FLAO</name>
<proteinExistence type="predicted"/>
<protein>
    <submittedName>
        <fullName evidence="2">Uncharacterized protein</fullName>
    </submittedName>
</protein>
<evidence type="ECO:0000313" key="3">
    <source>
        <dbReference type="Proteomes" id="UP000470771"/>
    </source>
</evidence>
<sequence>MRTSIVLFLFFLSFRGFAQLDEVIYQPTFEFNQGVYLTFDEFKNNQPSITQGLQRKGESILIYDDSLKEYFPLNPDRVWGYSTGRGIYISAEGDFNRLITIGAFSHFAAYVKTISYRIDPYGFQSPMESQTLVQFLLNFDNGKVFTFSAKNAEPIFQKDPSLWNEYKKYKGKKEERLFIFLRKYNERYPIYFPIN</sequence>
<dbReference type="AlphaFoldDB" id="A0A6N9NJ89"/>
<dbReference type="RefSeq" id="WP_160632873.1">
    <property type="nucleotide sequence ID" value="NZ_WWNE01000006.1"/>
</dbReference>
<accession>A0A6N9NJ89</accession>
<feature type="signal peptide" evidence="1">
    <location>
        <begin position="1"/>
        <end position="18"/>
    </location>
</feature>
<evidence type="ECO:0000313" key="2">
    <source>
        <dbReference type="EMBL" id="NBG65919.1"/>
    </source>
</evidence>